<dbReference type="EMBL" id="JAODUP010000907">
    <property type="protein sequence ID" value="KAK2142846.1"/>
    <property type="molecule type" value="Genomic_DNA"/>
</dbReference>
<feature type="domain" description="C-type lectin" evidence="1">
    <location>
        <begin position="1"/>
        <end position="102"/>
    </location>
</feature>
<evidence type="ECO:0000313" key="3">
    <source>
        <dbReference type="Proteomes" id="UP001208570"/>
    </source>
</evidence>
<accession>A0AAD9IXM1</accession>
<dbReference type="PANTHER" id="PTHR22803">
    <property type="entry name" value="MANNOSE, PHOSPHOLIPASE, LECTIN RECEPTOR RELATED"/>
    <property type="match status" value="1"/>
</dbReference>
<dbReference type="PROSITE" id="PS50041">
    <property type="entry name" value="C_TYPE_LECTIN_2"/>
    <property type="match status" value="1"/>
</dbReference>
<dbReference type="InterPro" id="IPR003609">
    <property type="entry name" value="Pan_app"/>
</dbReference>
<name>A0AAD9IXM1_9ANNE</name>
<dbReference type="AlphaFoldDB" id="A0AAD9IXM1"/>
<protein>
    <recommendedName>
        <fullName evidence="1">C-type lectin domain-containing protein</fullName>
    </recommendedName>
</protein>
<dbReference type="InterPro" id="IPR016186">
    <property type="entry name" value="C-type_lectin-like/link_sf"/>
</dbReference>
<sequence>MTYNAARSFCQNEVGDLAIISDVAENAFIKLLFLKQEDINGRNIEYAFIGLTDAERESVFVWIDGSPLRFSNWFPPNPNNANNEDFGVFLGPRHQGYGHWNDGSEPHQFICERALRTVPVNVSAALATLKPATYLDRLILEVINLRSRIECFHKCVQLNDCVSANFYKGSPPLNNICTLNGATRKDQYVITASHGEIYYGVDVAEWIYMELVEK</sequence>
<dbReference type="SUPFAM" id="SSF56436">
    <property type="entry name" value="C-type lectin-like"/>
    <property type="match status" value="1"/>
</dbReference>
<dbReference type="Gene3D" id="3.10.100.10">
    <property type="entry name" value="Mannose-Binding Protein A, subunit A"/>
    <property type="match status" value="1"/>
</dbReference>
<dbReference type="InterPro" id="IPR001304">
    <property type="entry name" value="C-type_lectin-like"/>
</dbReference>
<keyword evidence="3" id="KW-1185">Reference proteome</keyword>
<comment type="caution">
    <text evidence="2">The sequence shown here is derived from an EMBL/GenBank/DDBJ whole genome shotgun (WGS) entry which is preliminary data.</text>
</comment>
<dbReference type="Pfam" id="PF00024">
    <property type="entry name" value="PAN_1"/>
    <property type="match status" value="1"/>
</dbReference>
<gene>
    <name evidence="2" type="ORF">LSH36_907g01018</name>
</gene>
<dbReference type="Proteomes" id="UP001208570">
    <property type="component" value="Unassembled WGS sequence"/>
</dbReference>
<dbReference type="CDD" id="cd00037">
    <property type="entry name" value="CLECT"/>
    <property type="match status" value="1"/>
</dbReference>
<reference evidence="2" key="1">
    <citation type="journal article" date="2023" name="Mol. Biol. Evol.">
        <title>Third-Generation Sequencing Reveals the Adaptive Role of the Epigenome in Three Deep-Sea Polychaetes.</title>
        <authorList>
            <person name="Perez M."/>
            <person name="Aroh O."/>
            <person name="Sun Y."/>
            <person name="Lan Y."/>
            <person name="Juniper S.K."/>
            <person name="Young C.R."/>
            <person name="Angers B."/>
            <person name="Qian P.Y."/>
        </authorList>
    </citation>
    <scope>NUCLEOTIDE SEQUENCE</scope>
    <source>
        <strain evidence="2">P08H-3</strain>
    </source>
</reference>
<evidence type="ECO:0000259" key="1">
    <source>
        <dbReference type="PROSITE" id="PS50041"/>
    </source>
</evidence>
<dbReference type="SMART" id="SM00034">
    <property type="entry name" value="CLECT"/>
    <property type="match status" value="1"/>
</dbReference>
<evidence type="ECO:0000313" key="2">
    <source>
        <dbReference type="EMBL" id="KAK2142846.1"/>
    </source>
</evidence>
<dbReference type="Pfam" id="PF00059">
    <property type="entry name" value="Lectin_C"/>
    <property type="match status" value="1"/>
</dbReference>
<organism evidence="2 3">
    <name type="scientific">Paralvinella palmiformis</name>
    <dbReference type="NCBI Taxonomy" id="53620"/>
    <lineage>
        <taxon>Eukaryota</taxon>
        <taxon>Metazoa</taxon>
        <taxon>Spiralia</taxon>
        <taxon>Lophotrochozoa</taxon>
        <taxon>Annelida</taxon>
        <taxon>Polychaeta</taxon>
        <taxon>Sedentaria</taxon>
        <taxon>Canalipalpata</taxon>
        <taxon>Terebellida</taxon>
        <taxon>Terebelliformia</taxon>
        <taxon>Alvinellidae</taxon>
        <taxon>Paralvinella</taxon>
    </lineage>
</organism>
<dbReference type="InterPro" id="IPR050111">
    <property type="entry name" value="C-type_lectin/snaclec_domain"/>
</dbReference>
<proteinExistence type="predicted"/>
<dbReference type="InterPro" id="IPR016187">
    <property type="entry name" value="CTDL_fold"/>
</dbReference>